<feature type="chain" id="PRO_5037402423" evidence="2">
    <location>
        <begin position="23"/>
        <end position="398"/>
    </location>
</feature>
<dbReference type="EMBL" id="JAIMBW010000001">
    <property type="protein sequence ID" value="MBY4893868.1"/>
    <property type="molecule type" value="Genomic_DNA"/>
</dbReference>
<dbReference type="RefSeq" id="WP_257893507.1">
    <property type="nucleotide sequence ID" value="NZ_JAIMBW010000001.1"/>
</dbReference>
<keyword evidence="1" id="KW-0472">Membrane</keyword>
<gene>
    <name evidence="3" type="ORF">KUL25_13940</name>
</gene>
<feature type="transmembrane region" description="Helical" evidence="1">
    <location>
        <begin position="331"/>
        <end position="351"/>
    </location>
</feature>
<keyword evidence="2" id="KW-0732">Signal</keyword>
<protein>
    <submittedName>
        <fullName evidence="3">Polymer-forming cytoskeletal protein</fullName>
    </submittedName>
</protein>
<dbReference type="AlphaFoldDB" id="A0A975TSA8"/>
<keyword evidence="1" id="KW-0812">Transmembrane</keyword>
<feature type="transmembrane region" description="Helical" evidence="1">
    <location>
        <begin position="265"/>
        <end position="289"/>
    </location>
</feature>
<evidence type="ECO:0000256" key="2">
    <source>
        <dbReference type="SAM" id="SignalP"/>
    </source>
</evidence>
<evidence type="ECO:0000256" key="1">
    <source>
        <dbReference type="SAM" id="Phobius"/>
    </source>
</evidence>
<keyword evidence="1" id="KW-1133">Transmembrane helix</keyword>
<feature type="transmembrane region" description="Helical" evidence="1">
    <location>
        <begin position="223"/>
        <end position="244"/>
    </location>
</feature>
<keyword evidence="4" id="KW-1185">Reference proteome</keyword>
<reference evidence="3 4" key="1">
    <citation type="submission" date="2021-07" db="EMBL/GenBank/DDBJ databases">
        <title>Karlodiniumbacter phycospheric gen. nov., sp. nov., a phycosphere bacterium isolated from karlodinium veneficum.</title>
        <authorList>
            <person name="Peng Y."/>
            <person name="Jiang L."/>
            <person name="Lee J."/>
        </authorList>
    </citation>
    <scope>NUCLEOTIDE SEQUENCE</scope>
    <source>
        <strain evidence="3 4">N5</strain>
    </source>
</reference>
<dbReference type="Proteomes" id="UP000693972">
    <property type="component" value="Unassembled WGS sequence"/>
</dbReference>
<feature type="transmembrane region" description="Helical" evidence="1">
    <location>
        <begin position="295"/>
        <end position="319"/>
    </location>
</feature>
<sequence>MSLSRCLKVLIAVIALATPALSQTEPVEIGGDVFVSGTTITQPVLAERDLIAMGANVSMSSDVAEDVHALGFDVEIDGAVGGDVTAAGASVSVDGPVAGDVTASAMTLRSGPQAEIGGNARFAGASVTINGPIRGALVAAGGEIILNATVAGDVVLTSPDITFGPNAVIEGRLTYLSDDRMEVPERVISADRVTFEMASDSEMWREVREDWQEWDSPVALTPWAVIGGFLVNLGLFIVIGAVFLTLTPGTIRRLRRRADARPGMVMLTGTIGLSILFGSIPVGGLSVVGLPLVPIVLLLILAVWVLGYILGAYVVAMRIMRGLGSAESPSIAMRLVALAMGVTFAALLNFIPVVGWMANFALVLLGAGAITTALFDSFLSGLEPERDQGLAPLDTSDT</sequence>
<accession>A0A975TSA8</accession>
<organism evidence="3">
    <name type="scientific">Gymnodinialimonas phycosphaerae</name>
    <dbReference type="NCBI Taxonomy" id="2841589"/>
    <lineage>
        <taxon>Bacteria</taxon>
        <taxon>Pseudomonadati</taxon>
        <taxon>Pseudomonadota</taxon>
        <taxon>Alphaproteobacteria</taxon>
        <taxon>Rhodobacterales</taxon>
        <taxon>Paracoccaceae</taxon>
        <taxon>Gymnodinialimonas</taxon>
    </lineage>
</organism>
<proteinExistence type="predicted"/>
<name>A0A975TSA8_9RHOB</name>
<evidence type="ECO:0000313" key="3">
    <source>
        <dbReference type="EMBL" id="QXL86562.1"/>
    </source>
</evidence>
<feature type="signal peptide" evidence="2">
    <location>
        <begin position="1"/>
        <end position="22"/>
    </location>
</feature>
<evidence type="ECO:0000313" key="4">
    <source>
        <dbReference type="Proteomes" id="UP000693972"/>
    </source>
</evidence>
<dbReference type="EMBL" id="CP078073">
    <property type="protein sequence ID" value="QXL86562.1"/>
    <property type="molecule type" value="Genomic_DNA"/>
</dbReference>